<gene>
    <name evidence="11" type="ORF">BCV72DRAFT_295870</name>
</gene>
<evidence type="ECO:0000256" key="5">
    <source>
        <dbReference type="ARBA" id="ARBA00022786"/>
    </source>
</evidence>
<dbReference type="Gene3D" id="1.20.58.80">
    <property type="entry name" value="Phosphotransferase system, lactose/cellobiose-type IIA subunit"/>
    <property type="match status" value="1"/>
</dbReference>
<dbReference type="GO" id="GO:0070536">
    <property type="term" value="P:protein K63-linked deubiquitination"/>
    <property type="evidence" value="ECO:0007669"/>
    <property type="project" value="InterPro"/>
</dbReference>
<protein>
    <submittedName>
        <fullName evidence="11">Mov34-domain-containing protein</fullName>
    </submittedName>
</protein>
<accession>A0A1X0QVB1</accession>
<feature type="region of interest" description="Disordered" evidence="9">
    <location>
        <begin position="120"/>
        <end position="141"/>
    </location>
</feature>
<feature type="compositionally biased region" description="Basic and acidic residues" evidence="9">
    <location>
        <begin position="120"/>
        <end position="130"/>
    </location>
</feature>
<dbReference type="InterPro" id="IPR015063">
    <property type="entry name" value="USP8_dimer"/>
</dbReference>
<dbReference type="InterPro" id="IPR037518">
    <property type="entry name" value="MPN"/>
</dbReference>
<dbReference type="SUPFAM" id="SSF140856">
    <property type="entry name" value="USP8 N-terminal domain-like"/>
    <property type="match status" value="1"/>
</dbReference>
<dbReference type="VEuPathDB" id="FungiDB:BCV72DRAFT_295870"/>
<comment type="cofactor">
    <cofactor evidence="1">
        <name>Zn(2+)</name>
        <dbReference type="ChEBI" id="CHEBI:29105"/>
    </cofactor>
</comment>
<organism evidence="11">
    <name type="scientific">Rhizopus microsporus var. microsporus</name>
    <dbReference type="NCBI Taxonomy" id="86635"/>
    <lineage>
        <taxon>Eukaryota</taxon>
        <taxon>Fungi</taxon>
        <taxon>Fungi incertae sedis</taxon>
        <taxon>Mucoromycota</taxon>
        <taxon>Mucoromycotina</taxon>
        <taxon>Mucoromycetes</taxon>
        <taxon>Mucorales</taxon>
        <taxon>Mucorineae</taxon>
        <taxon>Rhizopodaceae</taxon>
        <taxon>Rhizopus</taxon>
    </lineage>
</organism>
<feature type="domain" description="MPN" evidence="10">
    <location>
        <begin position="276"/>
        <end position="406"/>
    </location>
</feature>
<dbReference type="Gene3D" id="3.40.140.10">
    <property type="entry name" value="Cytidine Deaminase, domain 2"/>
    <property type="match status" value="1"/>
</dbReference>
<keyword evidence="6" id="KW-0378">Hydrolase</keyword>
<dbReference type="PROSITE" id="PS50249">
    <property type="entry name" value="MPN"/>
    <property type="match status" value="1"/>
</dbReference>
<keyword evidence="8" id="KW-0482">Metalloprotease</keyword>
<dbReference type="OrthoDB" id="3640at2759"/>
<dbReference type="GO" id="GO:0061578">
    <property type="term" value="F:K63-linked deubiquitinase activity"/>
    <property type="evidence" value="ECO:0007669"/>
    <property type="project" value="InterPro"/>
</dbReference>
<keyword evidence="4" id="KW-0479">Metal-binding</keyword>
<evidence type="ECO:0000256" key="2">
    <source>
        <dbReference type="ARBA" id="ARBA00010981"/>
    </source>
</evidence>
<dbReference type="PANTHER" id="PTHR12947:SF13">
    <property type="entry name" value="FI19924P1"/>
    <property type="match status" value="1"/>
</dbReference>
<dbReference type="AlphaFoldDB" id="A0A1X0QVB1"/>
<reference evidence="11" key="1">
    <citation type="journal article" date="2016" name="Proc. Natl. Acad. Sci. U.S.A.">
        <title>Lipid metabolic changes in an early divergent fungus govern the establishment of a mutualistic symbiosis with endobacteria.</title>
        <authorList>
            <person name="Lastovetsky O.A."/>
            <person name="Gaspar M.L."/>
            <person name="Mondo S.J."/>
            <person name="LaButti K.M."/>
            <person name="Sandor L."/>
            <person name="Grigoriev I.V."/>
            <person name="Henry S.A."/>
            <person name="Pawlowska T.E."/>
        </authorList>
    </citation>
    <scope>NUCLEOTIDE SEQUENCE [LARGE SCALE GENOMIC DNA]</scope>
    <source>
        <strain evidence="11">ATCC 52814</strain>
    </source>
</reference>
<evidence type="ECO:0000256" key="7">
    <source>
        <dbReference type="ARBA" id="ARBA00022833"/>
    </source>
</evidence>
<dbReference type="Pfam" id="PF01398">
    <property type="entry name" value="JAB"/>
    <property type="match status" value="1"/>
</dbReference>
<dbReference type="FunFam" id="3.40.140.10:FF:000033">
    <property type="entry name" value="AMSH-like protease sst2"/>
    <property type="match status" value="1"/>
</dbReference>
<keyword evidence="3" id="KW-0645">Protease</keyword>
<evidence type="ECO:0000256" key="4">
    <source>
        <dbReference type="ARBA" id="ARBA00022723"/>
    </source>
</evidence>
<comment type="similarity">
    <text evidence="2">Belongs to the peptidase M67C family.</text>
</comment>
<dbReference type="GO" id="GO:0046872">
    <property type="term" value="F:metal ion binding"/>
    <property type="evidence" value="ECO:0007669"/>
    <property type="project" value="UniProtKB-KW"/>
</dbReference>
<dbReference type="PANTHER" id="PTHR12947">
    <property type="entry name" value="AMSH-LIKE PROTEASE"/>
    <property type="match status" value="1"/>
</dbReference>
<dbReference type="Proteomes" id="UP000242414">
    <property type="component" value="Unassembled WGS sequence"/>
</dbReference>
<evidence type="ECO:0000313" key="11">
    <source>
        <dbReference type="EMBL" id="ORE03695.1"/>
    </source>
</evidence>
<dbReference type="CDD" id="cd08066">
    <property type="entry name" value="MPN_AMSH_like"/>
    <property type="match status" value="1"/>
</dbReference>
<evidence type="ECO:0000256" key="9">
    <source>
        <dbReference type="SAM" id="MobiDB-lite"/>
    </source>
</evidence>
<dbReference type="InterPro" id="IPR044098">
    <property type="entry name" value="STAMBP/STALP-like_MPN"/>
</dbReference>
<dbReference type="Pfam" id="PF08969">
    <property type="entry name" value="USP8_dimer"/>
    <property type="match status" value="1"/>
</dbReference>
<feature type="region of interest" description="Disordered" evidence="9">
    <location>
        <begin position="252"/>
        <end position="271"/>
    </location>
</feature>
<evidence type="ECO:0000256" key="6">
    <source>
        <dbReference type="ARBA" id="ARBA00022801"/>
    </source>
</evidence>
<dbReference type="GO" id="GO:0006508">
    <property type="term" value="P:proteolysis"/>
    <property type="evidence" value="ECO:0007669"/>
    <property type="project" value="UniProtKB-KW"/>
</dbReference>
<keyword evidence="5" id="KW-0833">Ubl conjugation pathway</keyword>
<dbReference type="GO" id="GO:0016020">
    <property type="term" value="C:membrane"/>
    <property type="evidence" value="ECO:0007669"/>
    <property type="project" value="TreeGrafter"/>
</dbReference>
<name>A0A1X0QVB1_RHIZD</name>
<evidence type="ECO:0000256" key="1">
    <source>
        <dbReference type="ARBA" id="ARBA00001947"/>
    </source>
</evidence>
<dbReference type="GO" id="GO:0140492">
    <property type="term" value="F:metal-dependent deubiquitinase activity"/>
    <property type="evidence" value="ECO:0007669"/>
    <property type="project" value="InterPro"/>
</dbReference>
<dbReference type="GO" id="GO:0005768">
    <property type="term" value="C:endosome"/>
    <property type="evidence" value="ECO:0007669"/>
    <property type="project" value="TreeGrafter"/>
</dbReference>
<evidence type="ECO:0000256" key="8">
    <source>
        <dbReference type="ARBA" id="ARBA00023049"/>
    </source>
</evidence>
<dbReference type="SUPFAM" id="SSF102712">
    <property type="entry name" value="JAB1/MPN domain"/>
    <property type="match status" value="1"/>
</dbReference>
<sequence>MPKSRSTEELEQLANITVDHNIPVKLYFRSAELLLKQARVYKLENDLEHAYILYMKYTNLGVNELPKHPGYKKPENKKNIRALNKNCLEALEALESIKPKLNEAYNRYHYQQYQAAELESVREKPSRDEDQANIPAGHELDGQTIDRLDDSLKEWSLQDALKGVAGVGYNEPSVSDHSHATYRPYGTTEYPSLSIHNQSDNFSYQAPQPSYRPMSVHSVPPTPPPKILPQRQQHPAIPPKVPIASEKITPALPPKIKLNSGPTVDASSERGEPLRRLILPKRLQTRFLSIAEPNTRKKIETCGILAGKLKNNVLKITTLIIPKQIGTSDTCTTENEEELFDVQDKYDLLTFGWIHTHPTQSCFLSSVDLHTHCSYQLMLPEAIAIVCSPSQEPDFGIFRLTDPPGLDIISNCKRQPAFHPHPDLPIYTNVMDDGHVRTLDYDFDILDLRK</sequence>
<dbReference type="EMBL" id="KV921994">
    <property type="protein sequence ID" value="ORE03695.1"/>
    <property type="molecule type" value="Genomic_DNA"/>
</dbReference>
<evidence type="ECO:0000256" key="3">
    <source>
        <dbReference type="ARBA" id="ARBA00022670"/>
    </source>
</evidence>
<dbReference type="InterPro" id="IPR000555">
    <property type="entry name" value="JAMM/MPN+_dom"/>
</dbReference>
<keyword evidence="7" id="KW-0862">Zinc</keyword>
<evidence type="ECO:0000259" key="10">
    <source>
        <dbReference type="PROSITE" id="PS50249"/>
    </source>
</evidence>
<dbReference type="SMART" id="SM00232">
    <property type="entry name" value="JAB_MPN"/>
    <property type="match status" value="1"/>
</dbReference>
<proteinExistence type="inferred from homology"/>